<evidence type="ECO:0000313" key="8">
    <source>
        <dbReference type="EMBL" id="PLR80623.1"/>
    </source>
</evidence>
<dbReference type="AlphaFoldDB" id="A0A2N5GI58"/>
<proteinExistence type="inferred from homology"/>
<dbReference type="OrthoDB" id="2666802at2"/>
<dbReference type="EMBL" id="PGVD01000100">
    <property type="protein sequence ID" value="PLR88527.1"/>
    <property type="molecule type" value="Genomic_DNA"/>
</dbReference>
<dbReference type="RefSeq" id="WP_101578693.1">
    <property type="nucleotide sequence ID" value="NZ_PGVA01000047.1"/>
</dbReference>
<keyword evidence="11" id="KW-1185">Reference proteome</keyword>
<keyword evidence="5 6" id="KW-0472">Membrane</keyword>
<dbReference type="InterPro" id="IPR051401">
    <property type="entry name" value="GtrA_CellWall_Glycosyl"/>
</dbReference>
<gene>
    <name evidence="8" type="ORF">CU635_17615</name>
    <name evidence="9" type="ORF">CVD25_22490</name>
</gene>
<evidence type="ECO:0000313" key="10">
    <source>
        <dbReference type="Proteomes" id="UP000234951"/>
    </source>
</evidence>
<comment type="similarity">
    <text evidence="2">Belongs to the GtrA family.</text>
</comment>
<reference evidence="9 11" key="2">
    <citation type="submission" date="2017-12" db="EMBL/GenBank/DDBJ databases">
        <title>Comparative Functional Genomics of Dry Heat Resistant strains isolated from the Viking Spacecraft.</title>
        <authorList>
            <person name="Seuylemezian A."/>
            <person name="Cooper K."/>
            <person name="Vaishampayan P."/>
        </authorList>
    </citation>
    <scope>NUCLEOTIDE SEQUENCE [LARGE SCALE GENOMIC DNA]</scope>
    <source>
        <strain evidence="9 11">ATCC 29669</strain>
    </source>
</reference>
<evidence type="ECO:0000256" key="1">
    <source>
        <dbReference type="ARBA" id="ARBA00004141"/>
    </source>
</evidence>
<sequence>MEKKSLIDTSLNLLQFRFIKYCLTGVFNTGHHYFWFWLLSPWFGFTYANVAAFIIANIASFFINSIYTFKVMPNLKSFIKYPIVAITQLIIAYAVPYSILNFTSLNEYLVPIVTTIINLPVGFLLTKQVLSSEKDM</sequence>
<evidence type="ECO:0000313" key="9">
    <source>
        <dbReference type="EMBL" id="PLR88527.1"/>
    </source>
</evidence>
<dbReference type="GO" id="GO:0000271">
    <property type="term" value="P:polysaccharide biosynthetic process"/>
    <property type="evidence" value="ECO:0007669"/>
    <property type="project" value="InterPro"/>
</dbReference>
<dbReference type="InterPro" id="IPR007267">
    <property type="entry name" value="GtrA_DPMS_TM"/>
</dbReference>
<evidence type="ECO:0000256" key="2">
    <source>
        <dbReference type="ARBA" id="ARBA00009399"/>
    </source>
</evidence>
<evidence type="ECO:0000259" key="7">
    <source>
        <dbReference type="Pfam" id="PF04138"/>
    </source>
</evidence>
<feature type="domain" description="GtrA/DPMS transmembrane" evidence="7">
    <location>
        <begin position="20"/>
        <end position="127"/>
    </location>
</feature>
<keyword evidence="3 6" id="KW-0812">Transmembrane</keyword>
<dbReference type="Proteomes" id="UP000234951">
    <property type="component" value="Unassembled WGS sequence"/>
</dbReference>
<evidence type="ECO:0000313" key="11">
    <source>
        <dbReference type="Proteomes" id="UP000235114"/>
    </source>
</evidence>
<evidence type="ECO:0000256" key="5">
    <source>
        <dbReference type="ARBA" id="ARBA00023136"/>
    </source>
</evidence>
<keyword evidence="4 6" id="KW-1133">Transmembrane helix</keyword>
<reference evidence="8 10" key="1">
    <citation type="submission" date="2017-11" db="EMBL/GenBank/DDBJ databases">
        <title>Comparitive Functional Genomics of Dry Heat Resistant strains isolated from the Viking Spacecraft.</title>
        <authorList>
            <person name="Seuylemezian A."/>
            <person name="Cooper K."/>
            <person name="Vaishampayan P."/>
        </authorList>
    </citation>
    <scope>NUCLEOTIDE SEQUENCE [LARGE SCALE GENOMIC DNA]</scope>
    <source>
        <strain evidence="8 10">M4.6</strain>
    </source>
</reference>
<dbReference type="EMBL" id="PGVA01000047">
    <property type="protein sequence ID" value="PLR80623.1"/>
    <property type="molecule type" value="Genomic_DNA"/>
</dbReference>
<organism evidence="8 10">
    <name type="scientific">Bacillus canaveralius</name>
    <dbReference type="NCBI Taxonomy" id="1403243"/>
    <lineage>
        <taxon>Bacteria</taxon>
        <taxon>Bacillati</taxon>
        <taxon>Bacillota</taxon>
        <taxon>Bacilli</taxon>
        <taxon>Bacillales</taxon>
        <taxon>Bacillaceae</taxon>
        <taxon>Bacillus</taxon>
    </lineage>
</organism>
<evidence type="ECO:0000256" key="6">
    <source>
        <dbReference type="SAM" id="Phobius"/>
    </source>
</evidence>
<dbReference type="Pfam" id="PF04138">
    <property type="entry name" value="GtrA_DPMS_TM"/>
    <property type="match status" value="1"/>
</dbReference>
<accession>A0A2N5GI58</accession>
<dbReference type="PANTHER" id="PTHR38459">
    <property type="entry name" value="PROPHAGE BACTOPRENOL-LINKED GLUCOSE TRANSLOCASE HOMOLOG"/>
    <property type="match status" value="1"/>
</dbReference>
<evidence type="ECO:0000256" key="4">
    <source>
        <dbReference type="ARBA" id="ARBA00022989"/>
    </source>
</evidence>
<feature type="transmembrane region" description="Helical" evidence="6">
    <location>
        <begin position="108"/>
        <end position="126"/>
    </location>
</feature>
<feature type="transmembrane region" description="Helical" evidence="6">
    <location>
        <begin position="45"/>
        <end position="69"/>
    </location>
</feature>
<feature type="transmembrane region" description="Helical" evidence="6">
    <location>
        <begin position="81"/>
        <end position="102"/>
    </location>
</feature>
<name>A0A2N5GI58_9BACI</name>
<comment type="caution">
    <text evidence="8">The sequence shown here is derived from an EMBL/GenBank/DDBJ whole genome shotgun (WGS) entry which is preliminary data.</text>
</comment>
<dbReference type="PANTHER" id="PTHR38459:SF1">
    <property type="entry name" value="PROPHAGE BACTOPRENOL-LINKED GLUCOSE TRANSLOCASE HOMOLOG"/>
    <property type="match status" value="1"/>
</dbReference>
<dbReference type="Proteomes" id="UP000235114">
    <property type="component" value="Unassembled WGS sequence"/>
</dbReference>
<dbReference type="GO" id="GO:0005886">
    <property type="term" value="C:plasma membrane"/>
    <property type="evidence" value="ECO:0007669"/>
    <property type="project" value="TreeGrafter"/>
</dbReference>
<feature type="transmembrane region" description="Helical" evidence="6">
    <location>
        <begin position="21"/>
        <end position="39"/>
    </location>
</feature>
<protein>
    <submittedName>
        <fullName evidence="8">GtrA family protein</fullName>
    </submittedName>
</protein>
<comment type="subcellular location">
    <subcellularLocation>
        <location evidence="1">Membrane</location>
        <topology evidence="1">Multi-pass membrane protein</topology>
    </subcellularLocation>
</comment>
<evidence type="ECO:0000256" key="3">
    <source>
        <dbReference type="ARBA" id="ARBA00022692"/>
    </source>
</evidence>